<dbReference type="AlphaFoldDB" id="A0A5B9MJH1"/>
<feature type="compositionally biased region" description="Polar residues" evidence="1">
    <location>
        <begin position="219"/>
        <end position="237"/>
    </location>
</feature>
<reference evidence="2 3" key="1">
    <citation type="submission" date="2019-02" db="EMBL/GenBank/DDBJ databases">
        <title>Planctomycetal bacteria perform biofilm scaping via a novel small molecule.</title>
        <authorList>
            <person name="Jeske O."/>
            <person name="Boedeker C."/>
            <person name="Wiegand S."/>
            <person name="Breitling P."/>
            <person name="Kallscheuer N."/>
            <person name="Jogler M."/>
            <person name="Rohde M."/>
            <person name="Petersen J."/>
            <person name="Medema M.H."/>
            <person name="Surup F."/>
            <person name="Jogler C."/>
        </authorList>
    </citation>
    <scope>NUCLEOTIDE SEQUENCE [LARGE SCALE GENOMIC DNA]</scope>
    <source>
        <strain evidence="2 3">Mal15</strain>
    </source>
</reference>
<evidence type="ECO:0000313" key="2">
    <source>
        <dbReference type="EMBL" id="QEG00590.1"/>
    </source>
</evidence>
<dbReference type="Proteomes" id="UP000321353">
    <property type="component" value="Chromosome"/>
</dbReference>
<name>A0A5B9MJH1_9BACT</name>
<protein>
    <recommendedName>
        <fullName evidence="4">DUF1549 domain-containing protein</fullName>
    </recommendedName>
</protein>
<sequence>MNHPASHHPHEARSDADPVIDALLAEFVPSDASKRKRPPDLSARIIAQLASPSDDQSIRRVEEDHDPVIDTLLAEFLPDDPSRRSSPPDLSAAILRRLDESADDRRSEFAEDADPVVDTLLTEFVPVNPTKRKVPPNLVAPILAKKPSATGRSSTSIPAIPPSTGGVSITRLVSLLIAVAACITAVVYLSGPDTPANRPDDPNLIVDSDVPGTLHPSESIGSPSTDDLRIASSTADTTADPLHDPKDGKPPRGITLEPPRIASTADQTQQDTPRPQPEPESSGETEAVALVASRTAETVRAYWQTLGIMPTPDAAPAEMTSRLKSKLGITLSDQAINDPQRLRDLLAESSNADEISKRWLALTTGNSIAAMGRPQYSGLVDELSRSVSGGAKFDVALVSMIDGSNEHAGQWYQAIGRRGSEGIARQLANISINADMRCVRCHDSHIGRSGTQDDYWSFVALVKNAVKRQNKRWVVAEQSDASTPAFYELIDGRMSMATPKVSKYLLQSSEQMEDFHTWTKTLVGSDVLAGSMVDSLWQLVHGRPLKPSPVDAFAPPVDGNLDRLHRQLADDLKAHDFDVARTLALIISSPMARRSVPQVLQGDAVLTSTEQQRKHALDLVQAFAAAIETPPSSLNQRVDVAMRRIGGRLSSEDQTAILAQPINGKPRTPKSLAALDGENTASGFLQQLSVDFPGDEASLPVSWLRSIDDFDRQVQHLVYLSGRSSVTPEITAAANRLKESGSRESALSRIWWILRN</sequence>
<accession>A0A5B9MJH1</accession>
<evidence type="ECO:0000313" key="3">
    <source>
        <dbReference type="Proteomes" id="UP000321353"/>
    </source>
</evidence>
<evidence type="ECO:0000256" key="1">
    <source>
        <dbReference type="SAM" id="MobiDB-lite"/>
    </source>
</evidence>
<evidence type="ECO:0008006" key="4">
    <source>
        <dbReference type="Google" id="ProtNLM"/>
    </source>
</evidence>
<dbReference type="RefSeq" id="WP_147869807.1">
    <property type="nucleotide sequence ID" value="NZ_CP036264.1"/>
</dbReference>
<organism evidence="2 3">
    <name type="scientific">Stieleria maiorica</name>
    <dbReference type="NCBI Taxonomy" id="2795974"/>
    <lineage>
        <taxon>Bacteria</taxon>
        <taxon>Pseudomonadati</taxon>
        <taxon>Planctomycetota</taxon>
        <taxon>Planctomycetia</taxon>
        <taxon>Pirellulales</taxon>
        <taxon>Pirellulaceae</taxon>
        <taxon>Stieleria</taxon>
    </lineage>
</organism>
<gene>
    <name evidence="2" type="ORF">Mal15_46610</name>
</gene>
<keyword evidence="3" id="KW-1185">Reference proteome</keyword>
<feature type="compositionally biased region" description="Basic and acidic residues" evidence="1">
    <location>
        <begin position="241"/>
        <end position="250"/>
    </location>
</feature>
<dbReference type="KEGG" id="smam:Mal15_46610"/>
<proteinExistence type="predicted"/>
<dbReference type="EMBL" id="CP036264">
    <property type="protein sequence ID" value="QEG00590.1"/>
    <property type="molecule type" value="Genomic_DNA"/>
</dbReference>
<feature type="region of interest" description="Disordered" evidence="1">
    <location>
        <begin position="194"/>
        <end position="287"/>
    </location>
</feature>